<dbReference type="GO" id="GO:0004467">
    <property type="term" value="F:long-chain fatty acid-CoA ligase activity"/>
    <property type="evidence" value="ECO:0007669"/>
    <property type="project" value="UniProtKB-EC"/>
</dbReference>
<evidence type="ECO:0000256" key="3">
    <source>
        <dbReference type="ARBA" id="ARBA00024484"/>
    </source>
</evidence>
<proteinExistence type="predicted"/>
<dbReference type="InterPro" id="IPR042099">
    <property type="entry name" value="ANL_N_sf"/>
</dbReference>
<keyword evidence="1" id="KW-0547">Nucleotide-binding</keyword>
<dbReference type="GO" id="GO:0016020">
    <property type="term" value="C:membrane"/>
    <property type="evidence" value="ECO:0007669"/>
    <property type="project" value="TreeGrafter"/>
</dbReference>
<comment type="caution">
    <text evidence="5">The sequence shown here is derived from an EMBL/GenBank/DDBJ whole genome shotgun (WGS) entry which is preliminary data.</text>
</comment>
<dbReference type="InterPro" id="IPR020845">
    <property type="entry name" value="AMP-binding_CS"/>
</dbReference>
<dbReference type="EMBL" id="DRBS01000194">
    <property type="protein sequence ID" value="HDD44210.1"/>
    <property type="molecule type" value="Genomic_DNA"/>
</dbReference>
<dbReference type="InterPro" id="IPR000873">
    <property type="entry name" value="AMP-dep_synth/lig_dom"/>
</dbReference>
<feature type="domain" description="AMP-dependent synthetase/ligase" evidence="4">
    <location>
        <begin position="12"/>
        <end position="418"/>
    </location>
</feature>
<accession>A0A7C0Y738</accession>
<organism evidence="5">
    <name type="scientific">Desulfofervidus auxilii</name>
    <dbReference type="NCBI Taxonomy" id="1621989"/>
    <lineage>
        <taxon>Bacteria</taxon>
        <taxon>Pseudomonadati</taxon>
        <taxon>Thermodesulfobacteriota</taxon>
        <taxon>Candidatus Desulfofervidia</taxon>
        <taxon>Candidatus Desulfofervidales</taxon>
        <taxon>Candidatus Desulfofervidaceae</taxon>
        <taxon>Candidatus Desulfofervidus</taxon>
    </lineage>
</organism>
<dbReference type="Gene3D" id="3.40.50.12780">
    <property type="entry name" value="N-terminal domain of ligase-like"/>
    <property type="match status" value="1"/>
</dbReference>
<evidence type="ECO:0000259" key="4">
    <source>
        <dbReference type="Pfam" id="PF00501"/>
    </source>
</evidence>
<dbReference type="Pfam" id="PF00501">
    <property type="entry name" value="AMP-binding"/>
    <property type="match status" value="1"/>
</dbReference>
<dbReference type="AlphaFoldDB" id="A0A7C0Y738"/>
<evidence type="ECO:0000256" key="1">
    <source>
        <dbReference type="ARBA" id="ARBA00022741"/>
    </source>
</evidence>
<dbReference type="GO" id="GO:0005524">
    <property type="term" value="F:ATP binding"/>
    <property type="evidence" value="ECO:0007669"/>
    <property type="project" value="UniProtKB-KW"/>
</dbReference>
<dbReference type="SUPFAM" id="SSF56801">
    <property type="entry name" value="Acetyl-CoA synthetase-like"/>
    <property type="match status" value="1"/>
</dbReference>
<dbReference type="PANTHER" id="PTHR43272:SF33">
    <property type="entry name" value="AMP-BINDING DOMAIN-CONTAINING PROTEIN-RELATED"/>
    <property type="match status" value="1"/>
</dbReference>
<reference evidence="5" key="1">
    <citation type="journal article" date="2020" name="mSystems">
        <title>Genome- and Community-Level Interaction Insights into Carbon Utilization and Element Cycling Functions of Hydrothermarchaeota in Hydrothermal Sediment.</title>
        <authorList>
            <person name="Zhou Z."/>
            <person name="Liu Y."/>
            <person name="Xu W."/>
            <person name="Pan J."/>
            <person name="Luo Z.H."/>
            <person name="Li M."/>
        </authorList>
    </citation>
    <scope>NUCLEOTIDE SEQUENCE [LARGE SCALE GENOMIC DNA]</scope>
    <source>
        <strain evidence="5">HyVt-233</strain>
    </source>
</reference>
<comment type="catalytic activity">
    <reaction evidence="3">
        <text>a long-chain fatty acid + ATP + CoA = a long-chain fatty acyl-CoA + AMP + diphosphate</text>
        <dbReference type="Rhea" id="RHEA:15421"/>
        <dbReference type="ChEBI" id="CHEBI:30616"/>
        <dbReference type="ChEBI" id="CHEBI:33019"/>
        <dbReference type="ChEBI" id="CHEBI:57287"/>
        <dbReference type="ChEBI" id="CHEBI:57560"/>
        <dbReference type="ChEBI" id="CHEBI:83139"/>
        <dbReference type="ChEBI" id="CHEBI:456215"/>
        <dbReference type="EC" id="6.2.1.3"/>
    </reaction>
    <physiologicalReaction direction="left-to-right" evidence="3">
        <dbReference type="Rhea" id="RHEA:15422"/>
    </physiologicalReaction>
</comment>
<dbReference type="Gene3D" id="3.30.300.30">
    <property type="match status" value="1"/>
</dbReference>
<evidence type="ECO:0000256" key="2">
    <source>
        <dbReference type="ARBA" id="ARBA00022840"/>
    </source>
</evidence>
<dbReference type="InterPro" id="IPR045851">
    <property type="entry name" value="AMP-bd_C_sf"/>
</dbReference>
<keyword evidence="2" id="KW-0067">ATP-binding</keyword>
<evidence type="ECO:0000313" key="5">
    <source>
        <dbReference type="EMBL" id="HDD44210.1"/>
    </source>
</evidence>
<name>A0A7C0Y738_DESA2</name>
<dbReference type="Proteomes" id="UP000886289">
    <property type="component" value="Unassembled WGS sequence"/>
</dbReference>
<dbReference type="PROSITE" id="PS00455">
    <property type="entry name" value="AMP_BINDING"/>
    <property type="match status" value="1"/>
</dbReference>
<sequence length="603" mass="69828">MNHLNTLKELFQETVTHHSNLPFLEIWDGERYLYFNYKDIEKFVHKLGAGLNKLRLISGEKIALLGENSPGWIVCYLSIVCGGWVAVPLDKELKTKEILKQIKFSEAKILFISETIWPNFKGIKPDGFKIYKFDPFLKKDISGLMDEDENEQKIYKERQIEKNQLASIVFTSGTTGAAKGVMLTHYNFVSDIIASCKRIYFSHKDKMLLVLPLHHTFALTAGFFCPMYRGASIIIENNKARIIKVFQEKRPTVMIGVPRLYEVFYNKIEAEIKKKGNWEKWEKAINFVKKVKKLTGINVGRLVFRKLHKQLGGKIKLFVSGGAPLPPNLAYKYFNLGIPLLQGWGMSELAPVGSILPYSKWRFYFTHFYEKRIASIGPPLDGLKMELIDVPEKGLYINLGEKEGELIVSGPMLTPGYYKDEKANQKVFIEVNGEIWFKTGDIGKKDEEGNFYITGRSKYVIVTSEGKNVHPEEIEEVLDQSPLIQESLVLGHKDHKGEKIVAIIAPHTENLKQYLKELNLAFNWENIYEVIYKEMQKQLKNIANYKWPSDFAITDYNEEKEEFETFEKTTTLKIKRDLYKFSLFDSYHTLKKGGWRKIFFKRL</sequence>
<dbReference type="PANTHER" id="PTHR43272">
    <property type="entry name" value="LONG-CHAIN-FATTY-ACID--COA LIGASE"/>
    <property type="match status" value="1"/>
</dbReference>
<protein>
    <recommendedName>
        <fullName evidence="4">AMP-dependent synthetase/ligase domain-containing protein</fullName>
    </recommendedName>
</protein>
<gene>
    <name evidence="5" type="ORF">ENG63_05045</name>
</gene>